<accession>A0A284R6J6</accession>
<dbReference type="PANTHER" id="PTHR37984:SF15">
    <property type="entry name" value="INTEGRASE CATALYTIC DOMAIN-CONTAINING PROTEIN"/>
    <property type="match status" value="1"/>
</dbReference>
<dbReference type="EMBL" id="FUEG01000005">
    <property type="protein sequence ID" value="SJL04345.1"/>
    <property type="molecule type" value="Genomic_DNA"/>
</dbReference>
<protein>
    <recommendedName>
        <fullName evidence="3">Integrase catalytic domain-containing protein</fullName>
    </recommendedName>
</protein>
<organism evidence="4 5">
    <name type="scientific">Armillaria ostoyae</name>
    <name type="common">Armillaria root rot fungus</name>
    <dbReference type="NCBI Taxonomy" id="47428"/>
    <lineage>
        <taxon>Eukaryota</taxon>
        <taxon>Fungi</taxon>
        <taxon>Dikarya</taxon>
        <taxon>Basidiomycota</taxon>
        <taxon>Agaricomycotina</taxon>
        <taxon>Agaricomycetes</taxon>
        <taxon>Agaricomycetidae</taxon>
        <taxon>Agaricales</taxon>
        <taxon>Marasmiineae</taxon>
        <taxon>Physalacriaceae</taxon>
        <taxon>Armillaria</taxon>
    </lineage>
</organism>
<dbReference type="InterPro" id="IPR001584">
    <property type="entry name" value="Integrase_cat-core"/>
</dbReference>
<dbReference type="OrthoDB" id="2273864at2759"/>
<dbReference type="PROSITE" id="PS50994">
    <property type="entry name" value="INTEGRASE"/>
    <property type="match status" value="1"/>
</dbReference>
<gene>
    <name evidence="4" type="ORF">ARMOST_07711</name>
</gene>
<dbReference type="InterPro" id="IPR012337">
    <property type="entry name" value="RNaseH-like_sf"/>
</dbReference>
<dbReference type="Gene3D" id="3.30.420.10">
    <property type="entry name" value="Ribonuclease H-like superfamily/Ribonuclease H"/>
    <property type="match status" value="1"/>
</dbReference>
<evidence type="ECO:0000256" key="2">
    <source>
        <dbReference type="SAM" id="MobiDB-lite"/>
    </source>
</evidence>
<dbReference type="AlphaFoldDB" id="A0A284R6J6"/>
<feature type="domain" description="Integrase catalytic" evidence="3">
    <location>
        <begin position="34"/>
        <end position="193"/>
    </location>
</feature>
<evidence type="ECO:0000259" key="3">
    <source>
        <dbReference type="PROSITE" id="PS50994"/>
    </source>
</evidence>
<evidence type="ECO:0000313" key="4">
    <source>
        <dbReference type="EMBL" id="SJL04345.1"/>
    </source>
</evidence>
<proteinExistence type="predicted"/>
<keyword evidence="1" id="KW-0694">RNA-binding</keyword>
<dbReference type="GO" id="GO:0015074">
    <property type="term" value="P:DNA integration"/>
    <property type="evidence" value="ECO:0007669"/>
    <property type="project" value="InterPro"/>
</dbReference>
<dbReference type="GO" id="GO:0005634">
    <property type="term" value="C:nucleus"/>
    <property type="evidence" value="ECO:0007669"/>
    <property type="project" value="UniProtKB-ARBA"/>
</dbReference>
<dbReference type="STRING" id="47428.A0A284R6J6"/>
<dbReference type="Pfam" id="PF24626">
    <property type="entry name" value="SH3_Tf2-1"/>
    <property type="match status" value="1"/>
</dbReference>
<dbReference type="InterPro" id="IPR036397">
    <property type="entry name" value="RNaseH_sf"/>
</dbReference>
<dbReference type="GO" id="GO:0003723">
    <property type="term" value="F:RNA binding"/>
    <property type="evidence" value="ECO:0007669"/>
    <property type="project" value="UniProtKB-KW"/>
</dbReference>
<name>A0A284R6J6_ARMOS</name>
<evidence type="ECO:0000256" key="1">
    <source>
        <dbReference type="ARBA" id="ARBA00022884"/>
    </source>
</evidence>
<dbReference type="PANTHER" id="PTHR37984">
    <property type="entry name" value="PROTEIN CBG26694"/>
    <property type="match status" value="1"/>
</dbReference>
<evidence type="ECO:0000313" key="5">
    <source>
        <dbReference type="Proteomes" id="UP000219338"/>
    </source>
</evidence>
<dbReference type="FunFam" id="3.30.420.10:FF:000032">
    <property type="entry name" value="Retrovirus-related Pol polyprotein from transposon 297-like Protein"/>
    <property type="match status" value="1"/>
</dbReference>
<dbReference type="SUPFAM" id="SSF53098">
    <property type="entry name" value="Ribonuclease H-like"/>
    <property type="match status" value="1"/>
</dbReference>
<keyword evidence="5" id="KW-1185">Reference proteome</keyword>
<reference evidence="5" key="1">
    <citation type="journal article" date="2017" name="Nat. Ecol. Evol.">
        <title>Genome expansion and lineage-specific genetic innovations in the forest pathogenic fungi Armillaria.</title>
        <authorList>
            <person name="Sipos G."/>
            <person name="Prasanna A.N."/>
            <person name="Walter M.C."/>
            <person name="O'Connor E."/>
            <person name="Balint B."/>
            <person name="Krizsan K."/>
            <person name="Kiss B."/>
            <person name="Hess J."/>
            <person name="Varga T."/>
            <person name="Slot J."/>
            <person name="Riley R."/>
            <person name="Boka B."/>
            <person name="Rigling D."/>
            <person name="Barry K."/>
            <person name="Lee J."/>
            <person name="Mihaltcheva S."/>
            <person name="LaButti K."/>
            <person name="Lipzen A."/>
            <person name="Waldron R."/>
            <person name="Moloney N.M."/>
            <person name="Sperisen C."/>
            <person name="Kredics L."/>
            <person name="Vagvoelgyi C."/>
            <person name="Patrignani A."/>
            <person name="Fitzpatrick D."/>
            <person name="Nagy I."/>
            <person name="Doyle S."/>
            <person name="Anderson J.B."/>
            <person name="Grigoriev I.V."/>
            <person name="Gueldener U."/>
            <person name="Muensterkoetter M."/>
            <person name="Nagy L.G."/>
        </authorList>
    </citation>
    <scope>NUCLEOTIDE SEQUENCE [LARGE SCALE GENOMIC DNA]</scope>
    <source>
        <strain evidence="5">C18/9</strain>
    </source>
</reference>
<dbReference type="OMA" id="ERTICSI"/>
<dbReference type="InterPro" id="IPR050951">
    <property type="entry name" value="Retrovirus_Pol_polyprotein"/>
</dbReference>
<feature type="compositionally biased region" description="Pro residues" evidence="2">
    <location>
        <begin position="315"/>
        <end position="331"/>
    </location>
</feature>
<dbReference type="Pfam" id="PF00665">
    <property type="entry name" value="rve"/>
    <property type="match status" value="1"/>
</dbReference>
<sequence length="339" mass="38779">MKKDIEAYIAGCETCQRTKSSNQAKSAPLHPNAIPTEPWTHITVDMITGLPDSNGYDALLIVVDRFSKAIIPVPCNKDLSAEGWARILRDHVYARHGMPQVVISDRGQQFVSKFMTELYRMLDIKQNTSTAFHPQTDGQTERVNQEIEKYLRIFVNFWQDDWADWLPLAEFAHNNRVHSATGKSPFMVLYGCNPRIMPDSPRPANSKVPAASDFSKEMTKIHKETETALEEATGHMKAQYDKHKRPSKDYHIGDLVWLDTTNLHLPRPKKKLDDKRVGPFTILEKAGASTYKLKLPPHWKIHLHFNEKLLTPYVPPLFPNQEQPPPPPPPPQRKRLLTT</sequence>
<dbReference type="InterPro" id="IPR056924">
    <property type="entry name" value="SH3_Tf2-1"/>
</dbReference>
<dbReference type="Proteomes" id="UP000219338">
    <property type="component" value="Unassembled WGS sequence"/>
</dbReference>
<feature type="region of interest" description="Disordered" evidence="2">
    <location>
        <begin position="315"/>
        <end position="339"/>
    </location>
</feature>